<reference evidence="3" key="2">
    <citation type="submission" date="2021-11" db="EMBL/GenBank/DDBJ databases">
        <title>Genome sequence of Xylella taiwanensis PLS432.</title>
        <authorList>
            <person name="Weng L.-W."/>
            <person name="Su C.-C."/>
            <person name="Tsai C.-W."/>
            <person name="Kuo C.-H."/>
        </authorList>
    </citation>
    <scope>NUCLEOTIDE SEQUENCE</scope>
    <source>
        <strain evidence="3">PLS432</strain>
    </source>
</reference>
<dbReference type="EMBL" id="JAJPPU010000002">
    <property type="protein sequence ID" value="MCD8472770.1"/>
    <property type="molecule type" value="Genomic_DNA"/>
</dbReference>
<keyword evidence="1" id="KW-0812">Transmembrane</keyword>
<dbReference type="KEGG" id="xtw:AB672_11720"/>
<keyword evidence="1" id="KW-1133">Transmembrane helix</keyword>
<gene>
    <name evidence="2" type="ORF">AF72_00275</name>
    <name evidence="3" type="ORF">LPH55_04630</name>
</gene>
<dbReference type="Proteomes" id="UP001430701">
    <property type="component" value="Unassembled WGS sequence"/>
</dbReference>
<dbReference type="OrthoDB" id="5976163at2"/>
<dbReference type="AlphaFoldDB" id="Z9JLL5"/>
<dbReference type="EMBL" id="JDSQ01000001">
    <property type="protein sequence ID" value="EWS79310.1"/>
    <property type="molecule type" value="Genomic_DNA"/>
</dbReference>
<dbReference type="GeneID" id="68901967"/>
<comment type="caution">
    <text evidence="2">The sequence shown here is derived from an EMBL/GenBank/DDBJ whole genome shotgun (WGS) entry which is preliminary data.</text>
</comment>
<keyword evidence="1" id="KW-0472">Membrane</keyword>
<evidence type="ECO:0000313" key="2">
    <source>
        <dbReference type="EMBL" id="EWS79310.1"/>
    </source>
</evidence>
<proteinExistence type="predicted"/>
<keyword evidence="5" id="KW-1185">Reference proteome</keyword>
<protein>
    <submittedName>
        <fullName evidence="2">Membrane protein</fullName>
    </submittedName>
</protein>
<reference evidence="2 4" key="1">
    <citation type="journal article" date="2014" name="Genome Announc.">
        <title>Draft Genome Sequence of Xylella fastidiosa Pear Leaf Scorch Strain in Taiwan.</title>
        <authorList>
            <person name="Su C.C."/>
            <person name="Deng W.L."/>
            <person name="Jan F.J."/>
            <person name="Chang C.J."/>
            <person name="Huang H."/>
            <person name="Chen J."/>
        </authorList>
    </citation>
    <scope>NUCLEOTIDE SEQUENCE [LARGE SCALE GENOMIC DNA]</scope>
    <source>
        <strain evidence="2 4">PLS229</strain>
    </source>
</reference>
<dbReference type="Proteomes" id="UP000020406">
    <property type="component" value="Unassembled WGS sequence"/>
</dbReference>
<accession>Z9JLL5</accession>
<sequence>MRAPVFLQSNHFRYLFEPRKPRHPLARLAASTAGLTILIALVFFGVFVGVAMLLGGITWKLLVGRRRRTQAAVGTNPVEGKYCVIRKPDVPLSR</sequence>
<evidence type="ECO:0000313" key="5">
    <source>
        <dbReference type="Proteomes" id="UP001430701"/>
    </source>
</evidence>
<dbReference type="RefSeq" id="WP_038269663.1">
    <property type="nucleotide sequence ID" value="NZ_CP053627.1"/>
</dbReference>
<organism evidence="2 4">
    <name type="scientific">Xylella taiwanensis</name>
    <dbReference type="NCBI Taxonomy" id="1444770"/>
    <lineage>
        <taxon>Bacteria</taxon>
        <taxon>Pseudomonadati</taxon>
        <taxon>Pseudomonadota</taxon>
        <taxon>Gammaproteobacteria</taxon>
        <taxon>Lysobacterales</taxon>
        <taxon>Lysobacteraceae</taxon>
        <taxon>Xylella</taxon>
    </lineage>
</organism>
<evidence type="ECO:0000313" key="3">
    <source>
        <dbReference type="EMBL" id="MCD8472770.1"/>
    </source>
</evidence>
<evidence type="ECO:0000313" key="4">
    <source>
        <dbReference type="Proteomes" id="UP000020406"/>
    </source>
</evidence>
<dbReference type="eggNOG" id="ENOG5031DZ0">
    <property type="taxonomic scope" value="Bacteria"/>
</dbReference>
<evidence type="ECO:0000256" key="1">
    <source>
        <dbReference type="SAM" id="Phobius"/>
    </source>
</evidence>
<dbReference type="PATRIC" id="fig|1444770.3.peg.64"/>
<feature type="transmembrane region" description="Helical" evidence="1">
    <location>
        <begin position="33"/>
        <end position="59"/>
    </location>
</feature>
<name>Z9JLL5_9GAMM</name>